<dbReference type="EMBL" id="ML738292">
    <property type="protein sequence ID" value="KAE8320000.1"/>
    <property type="molecule type" value="Genomic_DNA"/>
</dbReference>
<keyword evidence="3" id="KW-1185">Reference proteome</keyword>
<gene>
    <name evidence="2" type="ORF">BDV41DRAFT_517</name>
</gene>
<evidence type="ECO:0000313" key="3">
    <source>
        <dbReference type="Proteomes" id="UP000325433"/>
    </source>
</evidence>
<reference evidence="3" key="1">
    <citation type="submission" date="2019-04" db="EMBL/GenBank/DDBJ databases">
        <title>Friends and foes A comparative genomics studyof 23 Aspergillus species from section Flavi.</title>
        <authorList>
            <consortium name="DOE Joint Genome Institute"/>
            <person name="Kjaerbolling I."/>
            <person name="Vesth T."/>
            <person name="Frisvad J.C."/>
            <person name="Nybo J.L."/>
            <person name="Theobald S."/>
            <person name="Kildgaard S."/>
            <person name="Isbrandt T."/>
            <person name="Kuo A."/>
            <person name="Sato A."/>
            <person name="Lyhne E.K."/>
            <person name="Kogle M.E."/>
            <person name="Wiebenga A."/>
            <person name="Kun R.S."/>
            <person name="Lubbers R.J."/>
            <person name="Makela M.R."/>
            <person name="Barry K."/>
            <person name="Chovatia M."/>
            <person name="Clum A."/>
            <person name="Daum C."/>
            <person name="Haridas S."/>
            <person name="He G."/>
            <person name="LaButti K."/>
            <person name="Lipzen A."/>
            <person name="Mondo S."/>
            <person name="Riley R."/>
            <person name="Salamov A."/>
            <person name="Simmons B.A."/>
            <person name="Magnuson J.K."/>
            <person name="Henrissat B."/>
            <person name="Mortensen U.H."/>
            <person name="Larsen T.O."/>
            <person name="Devries R.P."/>
            <person name="Grigoriev I.V."/>
            <person name="Machida M."/>
            <person name="Baker S.E."/>
            <person name="Andersen M.R."/>
        </authorList>
    </citation>
    <scope>NUCLEOTIDE SEQUENCE [LARGE SCALE GENOMIC DNA]</scope>
    <source>
        <strain evidence="3">CBS 130015</strain>
    </source>
</reference>
<evidence type="ECO:0000256" key="1">
    <source>
        <dbReference type="SAM" id="Phobius"/>
    </source>
</evidence>
<dbReference type="Proteomes" id="UP000325433">
    <property type="component" value="Unassembled WGS sequence"/>
</dbReference>
<proteinExistence type="predicted"/>
<sequence>MMTMRSSRIPKNHPTSDANYIKVFSDQHDSMILTQTPLLHYLIPLKRTTCWPHTIFPVKHLPTHKNYTTRSSQISHISNSSTYGTIPTQTLIQINDQPGLSPPLKPAPYATLDLELYNQARYDLICRHQRVKWHATHSSLPKEVRLDYSQQAISPYENHGIEWRDSNPRHDYQIIARCRFDMKQDLRHRRLIVMLFIVGALMQACFLTSQNYKDVFPAEDVISQGSARLIESRRRRVSCLGLGDAQVERFLLKRDPSGEGVTGSERMVYREALPYCSYGGGINGSGIHVLSIEGSLLFIFMIVISECVFSHSMHIQ</sequence>
<organism evidence="2 3">
    <name type="scientific">Aspergillus transmontanensis</name>
    <dbReference type="NCBI Taxonomy" id="1034304"/>
    <lineage>
        <taxon>Eukaryota</taxon>
        <taxon>Fungi</taxon>
        <taxon>Dikarya</taxon>
        <taxon>Ascomycota</taxon>
        <taxon>Pezizomycotina</taxon>
        <taxon>Eurotiomycetes</taxon>
        <taxon>Eurotiomycetidae</taxon>
        <taxon>Eurotiales</taxon>
        <taxon>Aspergillaceae</taxon>
        <taxon>Aspergillus</taxon>
        <taxon>Aspergillus subgen. Circumdati</taxon>
    </lineage>
</organism>
<name>A0A5N6WKF0_9EURO</name>
<keyword evidence="1" id="KW-1133">Transmembrane helix</keyword>
<protein>
    <submittedName>
        <fullName evidence="2">Uncharacterized protein</fullName>
    </submittedName>
</protein>
<keyword evidence="1" id="KW-0812">Transmembrane</keyword>
<accession>A0A5N6WKF0</accession>
<keyword evidence="1" id="KW-0472">Membrane</keyword>
<dbReference type="AlphaFoldDB" id="A0A5N6WKF0"/>
<feature type="transmembrane region" description="Helical" evidence="1">
    <location>
        <begin position="287"/>
        <end position="309"/>
    </location>
</feature>
<evidence type="ECO:0000313" key="2">
    <source>
        <dbReference type="EMBL" id="KAE8320000.1"/>
    </source>
</evidence>
<feature type="transmembrane region" description="Helical" evidence="1">
    <location>
        <begin position="191"/>
        <end position="209"/>
    </location>
</feature>